<dbReference type="Pfam" id="PF13490">
    <property type="entry name" value="zf-HC2"/>
    <property type="match status" value="1"/>
</dbReference>
<dbReference type="InterPro" id="IPR027383">
    <property type="entry name" value="Znf_put"/>
</dbReference>
<dbReference type="EMBL" id="QFWG01000003">
    <property type="protein sequence ID" value="PWI28117.1"/>
    <property type="molecule type" value="Genomic_DNA"/>
</dbReference>
<evidence type="ECO:0000256" key="1">
    <source>
        <dbReference type="ARBA" id="ARBA00023015"/>
    </source>
</evidence>
<gene>
    <name evidence="4" type="primary">rsrA</name>
    <name evidence="5" type="ORF">CAY35_03640</name>
    <name evidence="4" type="ORF">QP116_01290</name>
</gene>
<evidence type="ECO:0000313" key="6">
    <source>
        <dbReference type="Proteomes" id="UP000245514"/>
    </source>
</evidence>
<protein>
    <submittedName>
        <fullName evidence="4">Mycothiol system anti-sigma-R factor</fullName>
    </submittedName>
</protein>
<dbReference type="Proteomes" id="UP000245514">
    <property type="component" value="Unassembled WGS sequence"/>
</dbReference>
<proteinExistence type="predicted"/>
<accession>A0AAP4FG19</accession>
<sequence length="90" mass="10176">MTQGCNELGGCTEARLERIYEYLDGVLEADGVDAVRAHLEGCEECRSVYDLECIIRNVVRRSCHDAAPEQLKFKILDRLEEIKDSMPESA</sequence>
<comment type="caution">
    <text evidence="4">The sequence shown here is derived from an EMBL/GenBank/DDBJ whole genome shotgun (WGS) entry which is preliminary data.</text>
</comment>
<name>A0AAP4FG19_9MICC</name>
<dbReference type="NCBIfam" id="TIGR03988">
    <property type="entry name" value="antisig_RsrA"/>
    <property type="match status" value="1"/>
</dbReference>
<reference evidence="5 6" key="1">
    <citation type="submission" date="2018-05" db="EMBL/GenBank/DDBJ databases">
        <title>Draft Genome Sequence of Arthrobacter cumminsii IME1328, Isolated from a Patient Who Suffered from Foot Ulcers in China.</title>
        <authorList>
            <person name="Li M."/>
            <person name="Jiang Z."/>
            <person name="Sun Q."/>
            <person name="Tong Y."/>
        </authorList>
    </citation>
    <scope>NUCLEOTIDE SEQUENCE [LARGE SCALE GENOMIC DNA]</scope>
    <source>
        <strain evidence="5 6">IME1328</strain>
    </source>
</reference>
<dbReference type="Gene3D" id="1.10.10.1320">
    <property type="entry name" value="Anti-sigma factor, zinc-finger domain"/>
    <property type="match status" value="1"/>
</dbReference>
<evidence type="ECO:0000313" key="4">
    <source>
        <dbReference type="EMBL" id="MDK6274392.1"/>
    </source>
</evidence>
<keyword evidence="6" id="KW-1185">Reference proteome</keyword>
<dbReference type="InterPro" id="IPR041916">
    <property type="entry name" value="Anti_sigma_zinc_sf"/>
</dbReference>
<evidence type="ECO:0000259" key="3">
    <source>
        <dbReference type="Pfam" id="PF13490"/>
    </source>
</evidence>
<dbReference type="Proteomes" id="UP001240483">
    <property type="component" value="Unassembled WGS sequence"/>
</dbReference>
<reference evidence="4" key="2">
    <citation type="submission" date="2023-05" db="EMBL/GenBank/DDBJ databases">
        <title>Cataloging the Phylogenetic Diversity of Human Bladder Bacteria.</title>
        <authorList>
            <person name="Du J."/>
        </authorList>
    </citation>
    <scope>NUCLEOTIDE SEQUENCE</scope>
    <source>
        <strain evidence="4">UMB9978</strain>
    </source>
</reference>
<evidence type="ECO:0000313" key="7">
    <source>
        <dbReference type="Proteomes" id="UP001240483"/>
    </source>
</evidence>
<dbReference type="AlphaFoldDB" id="A0AAP4FG19"/>
<keyword evidence="2" id="KW-0804">Transcription</keyword>
<dbReference type="EMBL" id="JASODW010000001">
    <property type="protein sequence ID" value="MDK6274392.1"/>
    <property type="molecule type" value="Genomic_DNA"/>
</dbReference>
<organism evidence="4 7">
    <name type="scientific">Pseudoglutamicibacter cumminsii</name>
    <dbReference type="NCBI Taxonomy" id="156979"/>
    <lineage>
        <taxon>Bacteria</taxon>
        <taxon>Bacillati</taxon>
        <taxon>Actinomycetota</taxon>
        <taxon>Actinomycetes</taxon>
        <taxon>Micrococcales</taxon>
        <taxon>Micrococcaceae</taxon>
        <taxon>Pseudoglutamicibacter</taxon>
    </lineage>
</organism>
<evidence type="ECO:0000313" key="5">
    <source>
        <dbReference type="EMBL" id="PWI28117.1"/>
    </source>
</evidence>
<feature type="domain" description="Putative zinc-finger" evidence="3">
    <location>
        <begin position="16"/>
        <end position="46"/>
    </location>
</feature>
<evidence type="ECO:0000256" key="2">
    <source>
        <dbReference type="ARBA" id="ARBA00023163"/>
    </source>
</evidence>
<keyword evidence="1" id="KW-0805">Transcription regulation</keyword>
<dbReference type="InterPro" id="IPR024020">
    <property type="entry name" value="Anit_sigma_mycothiol_RsrA"/>
</dbReference>
<dbReference type="RefSeq" id="WP_101629542.1">
    <property type="nucleotide sequence ID" value="NZ_CALUAG010000001.1"/>
</dbReference>